<protein>
    <submittedName>
        <fullName evidence="2">Uncharacterized protein</fullName>
    </submittedName>
</protein>
<evidence type="ECO:0000313" key="1">
    <source>
        <dbReference type="Proteomes" id="UP000887580"/>
    </source>
</evidence>
<dbReference type="Proteomes" id="UP000887580">
    <property type="component" value="Unplaced"/>
</dbReference>
<reference evidence="2" key="1">
    <citation type="submission" date="2022-11" db="UniProtKB">
        <authorList>
            <consortium name="WormBaseParasite"/>
        </authorList>
    </citation>
    <scope>IDENTIFICATION</scope>
</reference>
<accession>A0AC35G6Z9</accession>
<evidence type="ECO:0000313" key="2">
    <source>
        <dbReference type="WBParaSite" id="PS1159_v2.g24136.t1"/>
    </source>
</evidence>
<sequence length="167" mass="18889">MNCQFYFLSIIIFSFLNLIKSSCDSDDIQKITQCYHQHIFQTLQITAYNFATEKYANLAFSSQENLRRACSAKDRLDQCLDASTIQRCFNTPNFMKVPFANTEDSARKFIANYLQFDYACGDGNRIAKKACPYSTSLCPSYDPFSCTSFQAHAKCLGKAATNSCGRT</sequence>
<name>A0AC35G6Z9_9BILA</name>
<proteinExistence type="predicted"/>
<organism evidence="1 2">
    <name type="scientific">Panagrolaimus sp. PS1159</name>
    <dbReference type="NCBI Taxonomy" id="55785"/>
    <lineage>
        <taxon>Eukaryota</taxon>
        <taxon>Metazoa</taxon>
        <taxon>Ecdysozoa</taxon>
        <taxon>Nematoda</taxon>
        <taxon>Chromadorea</taxon>
        <taxon>Rhabditida</taxon>
        <taxon>Tylenchina</taxon>
        <taxon>Panagrolaimomorpha</taxon>
        <taxon>Panagrolaimoidea</taxon>
        <taxon>Panagrolaimidae</taxon>
        <taxon>Panagrolaimus</taxon>
    </lineage>
</organism>
<dbReference type="WBParaSite" id="PS1159_v2.g24136.t1">
    <property type="protein sequence ID" value="PS1159_v2.g24136.t1"/>
    <property type="gene ID" value="PS1159_v2.g24136"/>
</dbReference>